<dbReference type="Pfam" id="PF01421">
    <property type="entry name" value="Reprolysin"/>
    <property type="match status" value="1"/>
</dbReference>
<sequence>LGALSSLHGRLEQRLNETLRRRRHAGDNDHNIEVLLGVDDSVVRFHGKEHVQNYLLTLMNIVNEIYHDESLGVHINVVLVRMIMLGYAKSISLIERGNPSRSLENVCRWAYQQQKSDPGHAEHHDHAIFLTRQDFGPAGMQGYAPVTGMCHPVRSCTLNHEDGFSSAFVVAHETGHVLGMEHDGQGNRCGDETAMGSVMAPLVQAAFHRYHWSRCSGQELRRYIHSYDCLLDDPFEHDWPKLPELPGINYSMDEQCRFDFGVGYRMCTAVRPGTQAETQQGAVAQWESWVVVIGEKLMEYLNRSVRGRGIFIGLTQSPGFCGIMGKRGHCMWKNTNQLKQDGHWGPWTKFGSCSRTCGTGVRFRTRQCNNPMPINGGDDCTGVSFEFQLCSTEECPKHFEDFRAQQCQQRNSHFEFRGSRHHWLPY</sequence>
<dbReference type="GO" id="GO:0004222">
    <property type="term" value="F:metalloendopeptidase activity"/>
    <property type="evidence" value="ECO:0007669"/>
    <property type="project" value="InterPro"/>
</dbReference>
<reference evidence="6 7" key="1">
    <citation type="submission" date="2019-09" db="EMBL/GenBank/DDBJ databases">
        <title>Bird 10,000 Genomes (B10K) Project - Family phase.</title>
        <authorList>
            <person name="Zhang G."/>
        </authorList>
    </citation>
    <scope>NUCLEOTIDE SEQUENCE [LARGE SCALE GENOMIC DNA]</scope>
    <source>
        <strain evidence="6">B10K-DU-001-77</strain>
        <tissue evidence="6">Muscle</tissue>
    </source>
</reference>
<dbReference type="GO" id="GO:0046872">
    <property type="term" value="F:metal ion binding"/>
    <property type="evidence" value="ECO:0007669"/>
    <property type="project" value="UniProtKB-KW"/>
</dbReference>
<dbReference type="PANTHER" id="PTHR13723">
    <property type="entry name" value="ADAMTS A DISINTEGRIN AND METALLOPROTEASE WITH THROMBOSPONDIN MOTIFS PROTEASE"/>
    <property type="match status" value="1"/>
</dbReference>
<dbReference type="PANTHER" id="PTHR13723:SF158">
    <property type="entry name" value="A DISINTEGRIN AND METALLOPROTEINASE WITH THROMBOSPONDIN MOTIFS 3"/>
    <property type="match status" value="1"/>
</dbReference>
<dbReference type="FunFam" id="2.20.100.10:FF:000006">
    <property type="entry name" value="A disintegrin and metalloproteinase with thrombospondin motifs 1"/>
    <property type="match status" value="1"/>
</dbReference>
<keyword evidence="4" id="KW-0862">Zinc</keyword>
<dbReference type="Gene3D" id="3.40.390.10">
    <property type="entry name" value="Collagenase (Catalytic Domain)"/>
    <property type="match status" value="1"/>
</dbReference>
<protein>
    <submittedName>
        <fullName evidence="6">ATS3 metalloproteinase</fullName>
    </submittedName>
</protein>
<dbReference type="OrthoDB" id="5855429at2759"/>
<evidence type="ECO:0000256" key="1">
    <source>
        <dbReference type="ARBA" id="ARBA00004613"/>
    </source>
</evidence>
<keyword evidence="7" id="KW-1185">Reference proteome</keyword>
<dbReference type="PRINTS" id="PR01705">
    <property type="entry name" value="TSP1REPEAT"/>
</dbReference>
<dbReference type="FunFam" id="3.40.390.10:FF:000008">
    <property type="entry name" value="A disintegrin and metalloproteinase with thrombospondin motifs 3"/>
    <property type="match status" value="1"/>
</dbReference>
<dbReference type="InterPro" id="IPR036383">
    <property type="entry name" value="TSP1_rpt_sf"/>
</dbReference>
<comment type="caution">
    <text evidence="4">Lacks conserved residue(s) required for the propagation of feature annotation.</text>
</comment>
<proteinExistence type="predicted"/>
<evidence type="ECO:0000256" key="2">
    <source>
        <dbReference type="ARBA" id="ARBA00022525"/>
    </source>
</evidence>
<feature type="domain" description="Peptidase M12B" evidence="5">
    <location>
        <begin position="30"/>
        <end position="234"/>
    </location>
</feature>
<dbReference type="CDD" id="cd04273">
    <property type="entry name" value="ZnMc_ADAMTS_like"/>
    <property type="match status" value="1"/>
</dbReference>
<comment type="caution">
    <text evidence="6">The sequence shown here is derived from an EMBL/GenBank/DDBJ whole genome shotgun (WGS) entry which is preliminary data.</text>
</comment>
<dbReference type="Proteomes" id="UP000590623">
    <property type="component" value="Unassembled WGS sequence"/>
</dbReference>
<dbReference type="AlphaFoldDB" id="A0A7L2IYZ1"/>
<keyword evidence="3" id="KW-0325">Glycoprotein</keyword>
<dbReference type="InterPro" id="IPR050439">
    <property type="entry name" value="ADAMTS_ADAMTS-like"/>
</dbReference>
<organism evidence="6 7">
    <name type="scientific">Cinclus mexicanus</name>
    <name type="common">American dipper</name>
    <dbReference type="NCBI Taxonomy" id="161649"/>
    <lineage>
        <taxon>Eukaryota</taxon>
        <taxon>Metazoa</taxon>
        <taxon>Chordata</taxon>
        <taxon>Craniata</taxon>
        <taxon>Vertebrata</taxon>
        <taxon>Euteleostomi</taxon>
        <taxon>Archelosauria</taxon>
        <taxon>Archosauria</taxon>
        <taxon>Dinosauria</taxon>
        <taxon>Saurischia</taxon>
        <taxon>Theropoda</taxon>
        <taxon>Coelurosauria</taxon>
        <taxon>Aves</taxon>
        <taxon>Neognathae</taxon>
        <taxon>Neoaves</taxon>
        <taxon>Telluraves</taxon>
        <taxon>Australaves</taxon>
        <taxon>Passeriformes</taxon>
        <taxon>Cinclidae</taxon>
        <taxon>Cinclus</taxon>
    </lineage>
</organism>
<dbReference type="Gene3D" id="2.20.100.10">
    <property type="entry name" value="Thrombospondin type-1 (TSP1) repeat"/>
    <property type="match status" value="1"/>
</dbReference>
<feature type="non-terminal residue" evidence="6">
    <location>
        <position position="1"/>
    </location>
</feature>
<dbReference type="GO" id="GO:0031012">
    <property type="term" value="C:extracellular matrix"/>
    <property type="evidence" value="ECO:0007669"/>
    <property type="project" value="TreeGrafter"/>
</dbReference>
<feature type="active site" evidence="4">
    <location>
        <position position="173"/>
    </location>
</feature>
<dbReference type="SMART" id="SM00209">
    <property type="entry name" value="TSP1"/>
    <property type="match status" value="1"/>
</dbReference>
<dbReference type="InterPro" id="IPR000884">
    <property type="entry name" value="TSP1_rpt"/>
</dbReference>
<dbReference type="GO" id="GO:0030198">
    <property type="term" value="P:extracellular matrix organization"/>
    <property type="evidence" value="ECO:0007669"/>
    <property type="project" value="TreeGrafter"/>
</dbReference>
<feature type="binding site" evidence="4">
    <location>
        <position position="182"/>
    </location>
    <ligand>
        <name>Zn(2+)</name>
        <dbReference type="ChEBI" id="CHEBI:29105"/>
        <note>catalytic</note>
    </ligand>
</feature>
<comment type="subcellular location">
    <subcellularLocation>
        <location evidence="1">Secreted</location>
    </subcellularLocation>
</comment>
<evidence type="ECO:0000313" key="7">
    <source>
        <dbReference type="Proteomes" id="UP000590623"/>
    </source>
</evidence>
<dbReference type="Pfam" id="PF00090">
    <property type="entry name" value="TSP_1"/>
    <property type="match status" value="1"/>
</dbReference>
<dbReference type="GO" id="GO:0006508">
    <property type="term" value="P:proteolysis"/>
    <property type="evidence" value="ECO:0007669"/>
    <property type="project" value="InterPro"/>
</dbReference>
<keyword evidence="2" id="KW-0964">Secreted</keyword>
<dbReference type="EMBL" id="VWYM01000522">
    <property type="protein sequence ID" value="NXR16754.1"/>
    <property type="molecule type" value="Genomic_DNA"/>
</dbReference>
<dbReference type="InterPro" id="IPR024079">
    <property type="entry name" value="MetalloPept_cat_dom_sf"/>
</dbReference>
<feature type="non-terminal residue" evidence="6">
    <location>
        <position position="426"/>
    </location>
</feature>
<dbReference type="SUPFAM" id="SSF82895">
    <property type="entry name" value="TSP-1 type 1 repeat"/>
    <property type="match status" value="1"/>
</dbReference>
<dbReference type="InterPro" id="IPR001590">
    <property type="entry name" value="Peptidase_M12B"/>
</dbReference>
<evidence type="ECO:0000259" key="5">
    <source>
        <dbReference type="PROSITE" id="PS50215"/>
    </source>
</evidence>
<evidence type="ECO:0000256" key="3">
    <source>
        <dbReference type="ARBA" id="ARBA00023180"/>
    </source>
</evidence>
<evidence type="ECO:0000256" key="4">
    <source>
        <dbReference type="PROSITE-ProRule" id="PRU00276"/>
    </source>
</evidence>
<dbReference type="SUPFAM" id="SSF55486">
    <property type="entry name" value="Metalloproteases ('zincins'), catalytic domain"/>
    <property type="match status" value="1"/>
</dbReference>
<dbReference type="PROSITE" id="PS50092">
    <property type="entry name" value="TSP1"/>
    <property type="match status" value="1"/>
</dbReference>
<gene>
    <name evidence="6" type="primary">Adamts3</name>
    <name evidence="6" type="ORF">CINMEX_R08766</name>
</gene>
<dbReference type="PROSITE" id="PS50215">
    <property type="entry name" value="ADAM_MEPRO"/>
    <property type="match status" value="1"/>
</dbReference>
<feature type="binding site" evidence="4">
    <location>
        <position position="172"/>
    </location>
    <ligand>
        <name>Zn(2+)</name>
        <dbReference type="ChEBI" id="CHEBI:29105"/>
        <note>catalytic</note>
    </ligand>
</feature>
<feature type="binding site" evidence="4">
    <location>
        <position position="176"/>
    </location>
    <ligand>
        <name>Zn(2+)</name>
        <dbReference type="ChEBI" id="CHEBI:29105"/>
        <note>catalytic</note>
    </ligand>
</feature>
<name>A0A7L2IYZ1_CINMU</name>
<accession>A0A7L2IYZ1</accession>
<dbReference type="GO" id="GO:0005576">
    <property type="term" value="C:extracellular region"/>
    <property type="evidence" value="ECO:0007669"/>
    <property type="project" value="UniProtKB-SubCell"/>
</dbReference>
<keyword evidence="4" id="KW-0479">Metal-binding</keyword>
<evidence type="ECO:0000313" key="6">
    <source>
        <dbReference type="EMBL" id="NXR16754.1"/>
    </source>
</evidence>